<evidence type="ECO:0000256" key="4">
    <source>
        <dbReference type="ARBA" id="ARBA00022490"/>
    </source>
</evidence>
<proteinExistence type="inferred from homology"/>
<organism evidence="6 7">
    <name type="scientific">Niabella digestorum</name>
    <dbReference type="NCBI Taxonomy" id="3117701"/>
    <lineage>
        <taxon>Bacteria</taxon>
        <taxon>Pseudomonadati</taxon>
        <taxon>Bacteroidota</taxon>
        <taxon>Chitinophagia</taxon>
        <taxon>Chitinophagales</taxon>
        <taxon>Chitinophagaceae</taxon>
        <taxon>Niabella</taxon>
    </lineage>
</organism>
<evidence type="ECO:0000256" key="3">
    <source>
        <dbReference type="ARBA" id="ARBA00018111"/>
    </source>
</evidence>
<protein>
    <recommendedName>
        <fullName evidence="3">Regulatory protein RecX</fullName>
    </recommendedName>
</protein>
<name>A0ABU7RI20_9BACT</name>
<keyword evidence="7" id="KW-1185">Reference proteome</keyword>
<dbReference type="RefSeq" id="WP_330974835.1">
    <property type="nucleotide sequence ID" value="NZ_JAZGLY010000004.1"/>
</dbReference>
<evidence type="ECO:0000259" key="5">
    <source>
        <dbReference type="Pfam" id="PF02631"/>
    </source>
</evidence>
<keyword evidence="4" id="KW-0963">Cytoplasm</keyword>
<dbReference type="InterPro" id="IPR003783">
    <property type="entry name" value="Regulatory_RecX"/>
</dbReference>
<comment type="similarity">
    <text evidence="2">Belongs to the RecX family.</text>
</comment>
<feature type="domain" description="RecX second three-helical" evidence="5">
    <location>
        <begin position="59"/>
        <end position="100"/>
    </location>
</feature>
<accession>A0ABU7RI20</accession>
<evidence type="ECO:0000256" key="1">
    <source>
        <dbReference type="ARBA" id="ARBA00004496"/>
    </source>
</evidence>
<gene>
    <name evidence="6" type="ORF">V2H41_09090</name>
</gene>
<sequence length="158" mass="19067">MGNYGEQLTREQALQKLRHYCAYAERCHKDVINKLYELDVRKKDHDEILATLIEENYLNEERFAKQFAGGHFRIKKWGRNKIIQALRQKDISDYCITVAMKEIDEEAYMHTLERLFEEKWSSLNRERNRFIKMRKVSDYLIQKGYEPALINELFKNLS</sequence>
<dbReference type="PANTHER" id="PTHR33602">
    <property type="entry name" value="REGULATORY PROTEIN RECX FAMILY PROTEIN"/>
    <property type="match status" value="1"/>
</dbReference>
<dbReference type="PANTHER" id="PTHR33602:SF1">
    <property type="entry name" value="REGULATORY PROTEIN RECX FAMILY PROTEIN"/>
    <property type="match status" value="1"/>
</dbReference>
<comment type="caution">
    <text evidence="6">The sequence shown here is derived from an EMBL/GenBank/DDBJ whole genome shotgun (WGS) entry which is preliminary data.</text>
</comment>
<evidence type="ECO:0000256" key="2">
    <source>
        <dbReference type="ARBA" id="ARBA00009695"/>
    </source>
</evidence>
<dbReference type="InterPro" id="IPR053924">
    <property type="entry name" value="RecX_HTH_2nd"/>
</dbReference>
<dbReference type="EMBL" id="JAZGLY010000004">
    <property type="protein sequence ID" value="MEE6187427.1"/>
    <property type="molecule type" value="Genomic_DNA"/>
</dbReference>
<reference evidence="6 7" key="1">
    <citation type="submission" date="2024-01" db="EMBL/GenBank/DDBJ databases">
        <title>Niabella digestum sp. nov., isolated from waste digestion system.</title>
        <authorList>
            <person name="Zhang L."/>
        </authorList>
    </citation>
    <scope>NUCLEOTIDE SEQUENCE [LARGE SCALE GENOMIC DNA]</scope>
    <source>
        <strain evidence="6 7">A18</strain>
    </source>
</reference>
<dbReference type="InterPro" id="IPR036388">
    <property type="entry name" value="WH-like_DNA-bd_sf"/>
</dbReference>
<dbReference type="Proteomes" id="UP001357452">
    <property type="component" value="Unassembled WGS sequence"/>
</dbReference>
<comment type="subcellular location">
    <subcellularLocation>
        <location evidence="1">Cytoplasm</location>
    </subcellularLocation>
</comment>
<dbReference type="Gene3D" id="1.10.10.10">
    <property type="entry name" value="Winged helix-like DNA-binding domain superfamily/Winged helix DNA-binding domain"/>
    <property type="match status" value="1"/>
</dbReference>
<dbReference type="Pfam" id="PF02631">
    <property type="entry name" value="RecX_HTH2"/>
    <property type="match status" value="1"/>
</dbReference>
<evidence type="ECO:0000313" key="6">
    <source>
        <dbReference type="EMBL" id="MEE6187427.1"/>
    </source>
</evidence>
<evidence type="ECO:0000313" key="7">
    <source>
        <dbReference type="Proteomes" id="UP001357452"/>
    </source>
</evidence>